<organism evidence="3 4">
    <name type="scientific">Dorcoceras hygrometricum</name>
    <dbReference type="NCBI Taxonomy" id="472368"/>
    <lineage>
        <taxon>Eukaryota</taxon>
        <taxon>Viridiplantae</taxon>
        <taxon>Streptophyta</taxon>
        <taxon>Embryophyta</taxon>
        <taxon>Tracheophyta</taxon>
        <taxon>Spermatophyta</taxon>
        <taxon>Magnoliopsida</taxon>
        <taxon>eudicotyledons</taxon>
        <taxon>Gunneridae</taxon>
        <taxon>Pentapetalae</taxon>
        <taxon>asterids</taxon>
        <taxon>lamiids</taxon>
        <taxon>Lamiales</taxon>
        <taxon>Gesneriaceae</taxon>
        <taxon>Didymocarpoideae</taxon>
        <taxon>Trichosporeae</taxon>
        <taxon>Loxocarpinae</taxon>
        <taxon>Dorcoceras</taxon>
    </lineage>
</organism>
<feature type="region of interest" description="Disordered" evidence="2">
    <location>
        <begin position="173"/>
        <end position="193"/>
    </location>
</feature>
<dbReference type="Proteomes" id="UP000250235">
    <property type="component" value="Unassembled WGS sequence"/>
</dbReference>
<evidence type="ECO:0000313" key="4">
    <source>
        <dbReference type="Proteomes" id="UP000250235"/>
    </source>
</evidence>
<reference evidence="3 4" key="1">
    <citation type="journal article" date="2015" name="Proc. Natl. Acad. Sci. U.S.A.">
        <title>The resurrection genome of Boea hygrometrica: A blueprint for survival of dehydration.</title>
        <authorList>
            <person name="Xiao L."/>
            <person name="Yang G."/>
            <person name="Zhang L."/>
            <person name="Yang X."/>
            <person name="Zhao S."/>
            <person name="Ji Z."/>
            <person name="Zhou Q."/>
            <person name="Hu M."/>
            <person name="Wang Y."/>
            <person name="Chen M."/>
            <person name="Xu Y."/>
            <person name="Jin H."/>
            <person name="Xiao X."/>
            <person name="Hu G."/>
            <person name="Bao F."/>
            <person name="Hu Y."/>
            <person name="Wan P."/>
            <person name="Li L."/>
            <person name="Deng X."/>
            <person name="Kuang T."/>
            <person name="Xiang C."/>
            <person name="Zhu J.K."/>
            <person name="Oliver M.J."/>
            <person name="He Y."/>
        </authorList>
    </citation>
    <scope>NUCLEOTIDE SEQUENCE [LARGE SCALE GENOMIC DNA]</scope>
    <source>
        <strain evidence="4">cv. XS01</strain>
    </source>
</reference>
<evidence type="ECO:0000256" key="2">
    <source>
        <dbReference type="SAM" id="MobiDB-lite"/>
    </source>
</evidence>
<dbReference type="Gene3D" id="6.10.250.2910">
    <property type="match status" value="1"/>
</dbReference>
<proteinExistence type="predicted"/>
<accession>A0A2Z7D7A7</accession>
<evidence type="ECO:0000256" key="1">
    <source>
        <dbReference type="SAM" id="Coils"/>
    </source>
</evidence>
<dbReference type="EMBL" id="KQ988973">
    <property type="protein sequence ID" value="KZV55315.1"/>
    <property type="molecule type" value="Genomic_DNA"/>
</dbReference>
<sequence>MADQTSDDEVFDFSNIEFTREDLVTALNDMVKEYMKLSHSFEEAKAENMSLKSSSIESSSDELEDIDSLKTELSKLTAENDVLKYETSELKAENEVLKQVVSAWNRYSRSLHKLNESKKLANDKSGLGFNSSEFSEGETSTQSQQAYDKFNKMSFVKANVTYDCFESVKYDDQNSPNSCHPQRNIKPAEDVGERDDEPVFVPAVAHIVDVETSAADDVDHIIQQVLSETSRSASTEGEQIEELDICGSAVAGHSTVTIDERQWFDLTYEDLIAKWDAEKKFTTPSDTNEEIEAGRASEPVDRVQTEVSQPDYLVEKSADMEKSTADQSVDEFIDADEARYLEDIILSIPADVPLPSAGVEITKVIFGKEIKTPGVDEKACYLATLPQIPVDEKGKEILFEKYHVKGNPAKEHFSLICADIDLLVNLRAQVIDDVDQFFNSFSFKKLATMNLEGISAKGEQVLLWGETDNIHVAADIDLLVNLRAQVIDDVDQFFNSFSFKKLATMNLEGISAKGEQVLLWGETDNIHVALDRKKYILLKYRAVLVRKFLDGWIINFVPGEGDSAVHLKVIDMLSARLSFVLDDLKQQAVAHGIIWDRPCCSILFDNRLPDQRTTPAYAIFEVSIQRQYDDTLPLMSEFFRLMKKRWADVCLEVVDFCASQRLLPVGSVDFCRELDDQDVQIECSSIFESQDVQIKQDTEDTSMSFDDTDIAATAPTFSQPGSSTVSPDITEEIHQLRTSLDQISNRDSVSALKDIILMHLHDIEKKFTAHFDTQDRWLGALRNDSNDQRNLLSLEIKSSQRQLNTQITTGVYITTLLATRAWLRPVSRGNRHFTGVYITTLLATRAWLRPVSRGNRHFTVDCGRLRQSGPRSETGFLRQPALEGLMRSARTDSPRQDWPEQFSGQATVAAAASGGGCVRERREAALIALGLGFNCSLVCLIKSKSILNRLGDGFGSGPKGPGPTDEHSVHPHHRDFIVTPIVDQIGPIGSVSKTEYYDLKNNFSEPQCKMTVLPLNVGNHDLTPVDF</sequence>
<dbReference type="AlphaFoldDB" id="A0A2Z7D7A7"/>
<keyword evidence="1" id="KW-0175">Coiled coil</keyword>
<feature type="coiled-coil region" evidence="1">
    <location>
        <begin position="27"/>
        <end position="93"/>
    </location>
</feature>
<gene>
    <name evidence="3" type="ORF">F511_18847</name>
</gene>
<name>A0A2Z7D7A7_9LAMI</name>
<protein>
    <submittedName>
        <fullName evidence="3">Uncharacterized protein</fullName>
    </submittedName>
</protein>
<evidence type="ECO:0000313" key="3">
    <source>
        <dbReference type="EMBL" id="KZV55315.1"/>
    </source>
</evidence>
<keyword evidence="4" id="KW-1185">Reference proteome</keyword>